<evidence type="ECO:0000313" key="11">
    <source>
        <dbReference type="Proteomes" id="UP000762676"/>
    </source>
</evidence>
<evidence type="ECO:0000256" key="5">
    <source>
        <dbReference type="ARBA" id="ARBA00023136"/>
    </source>
</evidence>
<evidence type="ECO:0000259" key="9">
    <source>
        <dbReference type="PROSITE" id="PS50262"/>
    </source>
</evidence>
<evidence type="ECO:0000256" key="3">
    <source>
        <dbReference type="ARBA" id="ARBA00022989"/>
    </source>
</evidence>
<dbReference type="Proteomes" id="UP000762676">
    <property type="component" value="Unassembled WGS sequence"/>
</dbReference>
<evidence type="ECO:0000256" key="6">
    <source>
        <dbReference type="ARBA" id="ARBA00023170"/>
    </source>
</evidence>
<feature type="transmembrane region" description="Helical" evidence="8">
    <location>
        <begin position="319"/>
        <end position="344"/>
    </location>
</feature>
<dbReference type="SUPFAM" id="SSF81321">
    <property type="entry name" value="Family A G protein-coupled receptor-like"/>
    <property type="match status" value="1"/>
</dbReference>
<evidence type="ECO:0000313" key="10">
    <source>
        <dbReference type="EMBL" id="GFS10285.1"/>
    </source>
</evidence>
<dbReference type="Gene3D" id="1.20.1070.10">
    <property type="entry name" value="Rhodopsin 7-helix transmembrane proteins"/>
    <property type="match status" value="1"/>
</dbReference>
<proteinExistence type="predicted"/>
<name>A0AAV4IKC9_9GAST</name>
<dbReference type="AlphaFoldDB" id="A0AAV4IKC9"/>
<sequence length="361" mass="40929">MEALNLIVPQTQNLSTLTLTTAPVISYAQPYQEDFFTTVRVLSFFWPGIIFFGLCSNITNLVVFLKAGVKDNVTVLLLSLAISDVVFLMLITPSMCFLLIYASLPTFSWPFDPSILKSLMYWPAFTAYDLSAFISVSLGVTRCACVAMPLKFKFVFTKMRTIKWVIFLVVLAISLRLPVLTIHRISYRLDPKTNISSAYMLAVNREHMSRINDILNRSVVIYLAYGTMVTCVAILVFKLHQAARVRRACTGKFPQSASPDQASDETSNQEQLLSAKDVQVVKSVVLVCTIFIVLQLPFVLVSTIRLIAPEFDNFQRLVYLFGIFSQISRTCAYLNASLNIFIYYNYNSRYRSVFCSLLQWN</sequence>
<feature type="domain" description="G-protein coupled receptors family 1 profile" evidence="9">
    <location>
        <begin position="56"/>
        <end position="343"/>
    </location>
</feature>
<dbReference type="GO" id="GO:0004930">
    <property type="term" value="F:G protein-coupled receptor activity"/>
    <property type="evidence" value="ECO:0007669"/>
    <property type="project" value="UniProtKB-KW"/>
</dbReference>
<protein>
    <submittedName>
        <fullName evidence="10">Chemosensory receptor A</fullName>
    </submittedName>
</protein>
<feature type="transmembrane region" description="Helical" evidence="8">
    <location>
        <begin position="284"/>
        <end position="307"/>
    </location>
</feature>
<feature type="transmembrane region" description="Helical" evidence="8">
    <location>
        <begin position="219"/>
        <end position="237"/>
    </location>
</feature>
<reference evidence="10 11" key="1">
    <citation type="journal article" date="2021" name="Elife">
        <title>Chloroplast acquisition without the gene transfer in kleptoplastic sea slugs, Plakobranchus ocellatus.</title>
        <authorList>
            <person name="Maeda T."/>
            <person name="Takahashi S."/>
            <person name="Yoshida T."/>
            <person name="Shimamura S."/>
            <person name="Takaki Y."/>
            <person name="Nagai Y."/>
            <person name="Toyoda A."/>
            <person name="Suzuki Y."/>
            <person name="Arimoto A."/>
            <person name="Ishii H."/>
            <person name="Satoh N."/>
            <person name="Nishiyama T."/>
            <person name="Hasebe M."/>
            <person name="Maruyama T."/>
            <person name="Minagawa J."/>
            <person name="Obokata J."/>
            <person name="Shigenobu S."/>
        </authorList>
    </citation>
    <scope>NUCLEOTIDE SEQUENCE [LARGE SCALE GENOMIC DNA]</scope>
</reference>
<feature type="transmembrane region" description="Helical" evidence="8">
    <location>
        <begin position="77"/>
        <end position="101"/>
    </location>
</feature>
<evidence type="ECO:0000256" key="7">
    <source>
        <dbReference type="ARBA" id="ARBA00023224"/>
    </source>
</evidence>
<dbReference type="PRINTS" id="PR00237">
    <property type="entry name" value="GPCRRHODOPSN"/>
</dbReference>
<dbReference type="EMBL" id="BMAT01009626">
    <property type="protein sequence ID" value="GFS10285.1"/>
    <property type="molecule type" value="Genomic_DNA"/>
</dbReference>
<comment type="subcellular location">
    <subcellularLocation>
        <location evidence="1">Membrane</location>
        <topology evidence="1">Multi-pass membrane protein</topology>
    </subcellularLocation>
</comment>
<dbReference type="PROSITE" id="PS50262">
    <property type="entry name" value="G_PROTEIN_RECEP_F1_2"/>
    <property type="match status" value="1"/>
</dbReference>
<accession>A0AAV4IKC9</accession>
<evidence type="ECO:0000256" key="1">
    <source>
        <dbReference type="ARBA" id="ARBA00004141"/>
    </source>
</evidence>
<dbReference type="GO" id="GO:0005886">
    <property type="term" value="C:plasma membrane"/>
    <property type="evidence" value="ECO:0007669"/>
    <property type="project" value="TreeGrafter"/>
</dbReference>
<dbReference type="PANTHER" id="PTHR24243:SF208">
    <property type="entry name" value="PYROKININ-1 RECEPTOR"/>
    <property type="match status" value="1"/>
</dbReference>
<organism evidence="10 11">
    <name type="scientific">Elysia marginata</name>
    <dbReference type="NCBI Taxonomy" id="1093978"/>
    <lineage>
        <taxon>Eukaryota</taxon>
        <taxon>Metazoa</taxon>
        <taxon>Spiralia</taxon>
        <taxon>Lophotrochozoa</taxon>
        <taxon>Mollusca</taxon>
        <taxon>Gastropoda</taxon>
        <taxon>Heterobranchia</taxon>
        <taxon>Euthyneura</taxon>
        <taxon>Panpulmonata</taxon>
        <taxon>Sacoglossa</taxon>
        <taxon>Placobranchoidea</taxon>
        <taxon>Plakobranchidae</taxon>
        <taxon>Elysia</taxon>
    </lineage>
</organism>
<keyword evidence="3 8" id="KW-1133">Transmembrane helix</keyword>
<dbReference type="PANTHER" id="PTHR24243">
    <property type="entry name" value="G-PROTEIN COUPLED RECEPTOR"/>
    <property type="match status" value="1"/>
</dbReference>
<dbReference type="InterPro" id="IPR017452">
    <property type="entry name" value="GPCR_Rhodpsn_7TM"/>
</dbReference>
<keyword evidence="4" id="KW-0297">G-protein coupled receptor</keyword>
<comment type="caution">
    <text evidence="10">The sequence shown here is derived from an EMBL/GenBank/DDBJ whole genome shotgun (WGS) entry which is preliminary data.</text>
</comment>
<gene>
    <name evidence="10" type="ORF">ElyMa_004805000</name>
</gene>
<dbReference type="Pfam" id="PF00001">
    <property type="entry name" value="7tm_1"/>
    <property type="match status" value="1"/>
</dbReference>
<feature type="transmembrane region" description="Helical" evidence="8">
    <location>
        <begin position="162"/>
        <end position="182"/>
    </location>
</feature>
<keyword evidence="2 8" id="KW-0812">Transmembrane</keyword>
<keyword evidence="5 8" id="KW-0472">Membrane</keyword>
<feature type="transmembrane region" description="Helical" evidence="8">
    <location>
        <begin position="44"/>
        <end position="65"/>
    </location>
</feature>
<keyword evidence="7" id="KW-0807">Transducer</keyword>
<keyword evidence="6 10" id="KW-0675">Receptor</keyword>
<evidence type="ECO:0000256" key="8">
    <source>
        <dbReference type="SAM" id="Phobius"/>
    </source>
</evidence>
<dbReference type="InterPro" id="IPR000276">
    <property type="entry name" value="GPCR_Rhodpsn"/>
</dbReference>
<keyword evidence="11" id="KW-1185">Reference proteome</keyword>
<evidence type="ECO:0000256" key="4">
    <source>
        <dbReference type="ARBA" id="ARBA00023040"/>
    </source>
</evidence>
<feature type="transmembrane region" description="Helical" evidence="8">
    <location>
        <begin position="121"/>
        <end position="141"/>
    </location>
</feature>
<evidence type="ECO:0000256" key="2">
    <source>
        <dbReference type="ARBA" id="ARBA00022692"/>
    </source>
</evidence>